<dbReference type="AlphaFoldDB" id="K3WS35"/>
<dbReference type="InterPro" id="IPR003137">
    <property type="entry name" value="PA_domain"/>
</dbReference>
<evidence type="ECO:0000259" key="3">
    <source>
        <dbReference type="Pfam" id="PF04253"/>
    </source>
</evidence>
<dbReference type="FunFam" id="3.50.30.30:FF:000008">
    <property type="entry name" value="Glutamate carboxypeptidase 2"/>
    <property type="match status" value="1"/>
</dbReference>
<dbReference type="SUPFAM" id="SSF47672">
    <property type="entry name" value="Transferrin receptor-like dimerisation domain"/>
    <property type="match status" value="1"/>
</dbReference>
<reference evidence="6" key="1">
    <citation type="journal article" date="2010" name="Genome Biol.">
        <title>Genome sequence of the necrotrophic plant pathogen Pythium ultimum reveals original pathogenicity mechanisms and effector repertoire.</title>
        <authorList>
            <person name="Levesque C.A."/>
            <person name="Brouwer H."/>
            <person name="Cano L."/>
            <person name="Hamilton J.P."/>
            <person name="Holt C."/>
            <person name="Huitema E."/>
            <person name="Raffaele S."/>
            <person name="Robideau G.P."/>
            <person name="Thines M."/>
            <person name="Win J."/>
            <person name="Zerillo M.M."/>
            <person name="Beakes G.W."/>
            <person name="Boore J.L."/>
            <person name="Busam D."/>
            <person name="Dumas B."/>
            <person name="Ferriera S."/>
            <person name="Fuerstenberg S.I."/>
            <person name="Gachon C.M."/>
            <person name="Gaulin E."/>
            <person name="Govers F."/>
            <person name="Grenville-Briggs L."/>
            <person name="Horner N."/>
            <person name="Hostetler J."/>
            <person name="Jiang R.H."/>
            <person name="Johnson J."/>
            <person name="Krajaejun T."/>
            <person name="Lin H."/>
            <person name="Meijer H.J."/>
            <person name="Moore B."/>
            <person name="Morris P."/>
            <person name="Phuntmart V."/>
            <person name="Puiu D."/>
            <person name="Shetty J."/>
            <person name="Stajich J.E."/>
            <person name="Tripathy S."/>
            <person name="Wawra S."/>
            <person name="van West P."/>
            <person name="Whitty B.R."/>
            <person name="Coutinho P.M."/>
            <person name="Henrissat B."/>
            <person name="Martin F."/>
            <person name="Thomas P.D."/>
            <person name="Tyler B.M."/>
            <person name="De Vries R.P."/>
            <person name="Kamoun S."/>
            <person name="Yandell M."/>
            <person name="Tisserat N."/>
            <person name="Buell C.R."/>
        </authorList>
    </citation>
    <scope>NUCLEOTIDE SEQUENCE</scope>
    <source>
        <strain evidence="6">DAOM:BR144</strain>
    </source>
</reference>
<dbReference type="Pfam" id="PF04253">
    <property type="entry name" value="TFR_dimer"/>
    <property type="match status" value="1"/>
</dbReference>
<name>K3WS35_GLOUD</name>
<dbReference type="OMA" id="NVVIASW"/>
<dbReference type="HOGENOM" id="CLU_005688_2_1_1"/>
<evidence type="ECO:0000259" key="2">
    <source>
        <dbReference type="Pfam" id="PF02225"/>
    </source>
</evidence>
<dbReference type="InParanoid" id="K3WS35"/>
<dbReference type="InterPro" id="IPR046450">
    <property type="entry name" value="PA_dom_sf"/>
</dbReference>
<dbReference type="VEuPathDB" id="FungiDB:PYU1_G007763"/>
<dbReference type="CDD" id="cd08022">
    <property type="entry name" value="M28_PSMA_like"/>
    <property type="match status" value="1"/>
</dbReference>
<keyword evidence="6" id="KW-1185">Reference proteome</keyword>
<evidence type="ECO:0000313" key="6">
    <source>
        <dbReference type="Proteomes" id="UP000019132"/>
    </source>
</evidence>
<reference evidence="6" key="2">
    <citation type="submission" date="2010-04" db="EMBL/GenBank/DDBJ databases">
        <authorList>
            <person name="Buell R."/>
            <person name="Hamilton J."/>
            <person name="Hostetler J."/>
        </authorList>
    </citation>
    <scope>NUCLEOTIDE SEQUENCE [LARGE SCALE GENOMIC DNA]</scope>
    <source>
        <strain evidence="6">DAOM:BR144</strain>
    </source>
</reference>
<feature type="domain" description="Transferrin receptor-like dimerisation" evidence="3">
    <location>
        <begin position="667"/>
        <end position="784"/>
    </location>
</feature>
<dbReference type="Proteomes" id="UP000019132">
    <property type="component" value="Unassembled WGS sequence"/>
</dbReference>
<dbReference type="InterPro" id="IPR036757">
    <property type="entry name" value="TFR-like_dimer_dom_sf"/>
</dbReference>
<dbReference type="InterPro" id="IPR039373">
    <property type="entry name" value="Peptidase_M28B"/>
</dbReference>
<dbReference type="SUPFAM" id="SSF52025">
    <property type="entry name" value="PA domain"/>
    <property type="match status" value="1"/>
</dbReference>
<dbReference type="STRING" id="431595.K3WS35"/>
<dbReference type="Pfam" id="PF02225">
    <property type="entry name" value="PA"/>
    <property type="match status" value="1"/>
</dbReference>
<dbReference type="eggNOG" id="KOG2195">
    <property type="taxonomic scope" value="Eukaryota"/>
</dbReference>
<dbReference type="PANTHER" id="PTHR10404:SF46">
    <property type="entry name" value="VACUOLAR PROTEIN SORTING-ASSOCIATED PROTEIN 70"/>
    <property type="match status" value="1"/>
</dbReference>
<dbReference type="PANTHER" id="PTHR10404">
    <property type="entry name" value="N-ACETYLATED-ALPHA-LINKED ACIDIC DIPEPTIDASE"/>
    <property type="match status" value="1"/>
</dbReference>
<dbReference type="FunFam" id="3.40.630.10:FF:000078">
    <property type="entry name" value="Glutamate carboxypeptidase 2"/>
    <property type="match status" value="1"/>
</dbReference>
<proteinExistence type="inferred from homology"/>
<dbReference type="GO" id="GO:0004180">
    <property type="term" value="F:carboxypeptidase activity"/>
    <property type="evidence" value="ECO:0007669"/>
    <property type="project" value="TreeGrafter"/>
</dbReference>
<evidence type="ECO:0000313" key="5">
    <source>
        <dbReference type="EnsemblProtists" id="PYU1_T007779"/>
    </source>
</evidence>
<feature type="domain" description="Peptidase M28" evidence="4">
    <location>
        <begin position="396"/>
        <end position="602"/>
    </location>
</feature>
<dbReference type="Gene3D" id="3.50.30.30">
    <property type="match status" value="1"/>
</dbReference>
<feature type="domain" description="PA" evidence="2">
    <location>
        <begin position="212"/>
        <end position="292"/>
    </location>
</feature>
<accession>K3WS35</accession>
<evidence type="ECO:0000259" key="4">
    <source>
        <dbReference type="Pfam" id="PF04389"/>
    </source>
</evidence>
<dbReference type="EMBL" id="GL376617">
    <property type="status" value="NOT_ANNOTATED_CDS"/>
    <property type="molecule type" value="Genomic_DNA"/>
</dbReference>
<dbReference type="InterPro" id="IPR007365">
    <property type="entry name" value="TFR-like_dimer_dom"/>
</dbReference>
<dbReference type="EnsemblProtists" id="PYU1_T007779">
    <property type="protein sequence ID" value="PYU1_T007779"/>
    <property type="gene ID" value="PYU1_G007763"/>
</dbReference>
<evidence type="ECO:0000256" key="1">
    <source>
        <dbReference type="ARBA" id="ARBA00005634"/>
    </source>
</evidence>
<dbReference type="Gene3D" id="1.20.930.40">
    <property type="entry name" value="Transferrin receptor-like, dimerisation domain"/>
    <property type="match status" value="1"/>
</dbReference>
<dbReference type="InterPro" id="IPR007484">
    <property type="entry name" value="Peptidase_M28"/>
</dbReference>
<reference evidence="5" key="3">
    <citation type="submission" date="2015-02" db="UniProtKB">
        <authorList>
            <consortium name="EnsemblProtists"/>
        </authorList>
    </citation>
    <scope>IDENTIFICATION</scope>
    <source>
        <strain evidence="5">DAOM BR144</strain>
    </source>
</reference>
<dbReference type="Gene3D" id="3.40.630.10">
    <property type="entry name" value="Zn peptidases"/>
    <property type="match status" value="1"/>
</dbReference>
<dbReference type="SUPFAM" id="SSF53187">
    <property type="entry name" value="Zn-dependent exopeptidases"/>
    <property type="match status" value="1"/>
</dbReference>
<evidence type="ECO:0008006" key="7">
    <source>
        <dbReference type="Google" id="ProtNLM"/>
    </source>
</evidence>
<protein>
    <recommendedName>
        <fullName evidence="7">Glutamate carboxypeptidase</fullName>
    </recommendedName>
</protein>
<dbReference type="CDD" id="cd02121">
    <property type="entry name" value="PA_GCPII_like"/>
    <property type="match status" value="1"/>
</dbReference>
<organism evidence="5 6">
    <name type="scientific">Globisporangium ultimum (strain ATCC 200006 / CBS 805.95 / DAOM BR144)</name>
    <name type="common">Pythium ultimum</name>
    <dbReference type="NCBI Taxonomy" id="431595"/>
    <lineage>
        <taxon>Eukaryota</taxon>
        <taxon>Sar</taxon>
        <taxon>Stramenopiles</taxon>
        <taxon>Oomycota</taxon>
        <taxon>Peronosporomycetes</taxon>
        <taxon>Pythiales</taxon>
        <taxon>Pythiaceae</taxon>
        <taxon>Globisporangium</taxon>
    </lineage>
</organism>
<sequence length="787" mass="85076">MAPSTKQQFSPSSADAYGTFNAASADDVSAPSTTRSGRVLRTAGAAGLLMVLAAMGYVHDRSSSSPAVELQSAISNNHVAHAATQQDALLPAVNLESVLSSVESKFVNGIDKTKLREHLYFYSSVPHSAGTKRDYETAVYTAKQFESYGLNATIKEYYTLLSKPVRRHLAIVEPKAAAQVLNLNEAVVDGDSCTSDPEALPPFLAYAATGNVTTSVVYANLGGQQDFQYLLDQNVTLKGKIALVRYGGTFRSMKVYAAEQHGMAGVLIYSDPHEDGYTIGETYPNGPWRPDGSYQRGSLDYLSIAGGDPLTPGFPSNLGAPYLKYEDVKTVPHIPALPLSYGQAQIILKSLRGKPAPQEWQGALSIDGGYRVGDDESTVLNLDLVMDNKIGPIWDVIGTIDGAKEPEKKVVLGNHRDAWVCGAIDPNSGTTALLEIARNLGELLETGWKPRRSIVLGSWDGEEYALLGSTEWVEDNAADLKKNGVAYLNVDSFLGPHITAAAAPSIARFLLETAKATPANKFYGNETEASLYEQWENQAAVSRVKTNNAGDDGTLAPDHLINFMGSGSDFTPFYQHLGIISANLVFNLDGGHYGVYHSTMDSVPYSETFGDPEYVTHTTMAQWWGLLALRLADNAIIPFDFSTYALVMETSLAGFEAKLAALKLSVTTAKLHDAIALFEANAATFQSQISDFEKKTANDESAEVGRQALNEKLLNLERYLLMDAGLPHRPWYKHVIFGPGFYEGYSGTAFPGIADGIVFGDNATVIQEHVNEVARVVQGAAEYLVSK</sequence>
<comment type="similarity">
    <text evidence="1">Belongs to the peptidase M28 family. M28B subfamily.</text>
</comment>
<dbReference type="Pfam" id="PF04389">
    <property type="entry name" value="Peptidase_M28"/>
    <property type="match status" value="1"/>
</dbReference>